<protein>
    <submittedName>
        <fullName evidence="1">Uncharacterized protein</fullName>
    </submittedName>
</protein>
<accession>A0A2U9PSR6</accession>
<dbReference type="AlphaFoldDB" id="A0A2U9PSR6"/>
<evidence type="ECO:0000313" key="2">
    <source>
        <dbReference type="Proteomes" id="UP000011200"/>
    </source>
</evidence>
<dbReference type="Proteomes" id="UP000011200">
    <property type="component" value="Chromosome"/>
</dbReference>
<sequence>MVAFGVFVAVVAGLVAVTGRPYRRSWHERFGEMQL</sequence>
<proteinExistence type="predicted"/>
<gene>
    <name evidence="1" type="ORF">D806_038550</name>
</gene>
<dbReference type="EMBL" id="CP027541">
    <property type="protein sequence ID" value="AWT54821.1"/>
    <property type="molecule type" value="Genomic_DNA"/>
</dbReference>
<reference evidence="1 2" key="1">
    <citation type="journal article" date="2013" name="Genome Announc.">
        <title>Draft genome sequence of MKD8, a conjugal recipient Mycobacterium smegmatis strain.</title>
        <authorList>
            <person name="Gray T.A."/>
            <person name="Palumbo M.J."/>
            <person name="Derbyshire K.M."/>
        </authorList>
    </citation>
    <scope>NUCLEOTIDE SEQUENCE [LARGE SCALE GENOMIC DNA]</scope>
    <source>
        <strain evidence="1 2">MKD8</strain>
    </source>
</reference>
<organism evidence="1 2">
    <name type="scientific">Mycolicibacterium smegmatis (strain MKD8)</name>
    <name type="common">Mycobacterium smegmatis</name>
    <dbReference type="NCBI Taxonomy" id="1214915"/>
    <lineage>
        <taxon>Bacteria</taxon>
        <taxon>Bacillati</taxon>
        <taxon>Actinomycetota</taxon>
        <taxon>Actinomycetes</taxon>
        <taxon>Mycobacteriales</taxon>
        <taxon>Mycobacteriaceae</taxon>
        <taxon>Mycolicibacterium</taxon>
    </lineage>
</organism>
<evidence type="ECO:0000313" key="1">
    <source>
        <dbReference type="EMBL" id="AWT54821.1"/>
    </source>
</evidence>
<reference evidence="2" key="2">
    <citation type="submission" date="2018-03" db="EMBL/GenBank/DDBJ databases">
        <authorList>
            <person name="Derbyshire K."/>
            <person name="Gray T.A."/>
            <person name="Champion M."/>
        </authorList>
    </citation>
    <scope>NUCLEOTIDE SEQUENCE [LARGE SCALE GENOMIC DNA]</scope>
    <source>
        <strain evidence="2">MKD8</strain>
    </source>
</reference>
<name>A0A2U9PSR6_MYCSE</name>